<protein>
    <submittedName>
        <fullName evidence="1">Uncharacterized protein</fullName>
    </submittedName>
</protein>
<comment type="caution">
    <text evidence="1">The sequence shown here is derived from an EMBL/GenBank/DDBJ whole genome shotgun (WGS) entry which is preliminary data.</text>
</comment>
<organism evidence="1 2">
    <name type="scientific">Sphingobium ummariense RL-3</name>
    <dbReference type="NCBI Taxonomy" id="1346791"/>
    <lineage>
        <taxon>Bacteria</taxon>
        <taxon>Pseudomonadati</taxon>
        <taxon>Pseudomonadota</taxon>
        <taxon>Alphaproteobacteria</taxon>
        <taxon>Sphingomonadales</taxon>
        <taxon>Sphingomonadaceae</taxon>
        <taxon>Sphingobium</taxon>
    </lineage>
</organism>
<dbReference type="RefSeq" id="WP_021319859.1">
    <property type="nucleotide sequence ID" value="NZ_AUWY01000126.1"/>
</dbReference>
<dbReference type="EMBL" id="AUWY01000126">
    <property type="protein sequence ID" value="EQB30136.1"/>
    <property type="molecule type" value="Genomic_DNA"/>
</dbReference>
<evidence type="ECO:0000313" key="1">
    <source>
        <dbReference type="EMBL" id="EQB30136.1"/>
    </source>
</evidence>
<dbReference type="PATRIC" id="fig|1346791.3.peg.4144"/>
<dbReference type="Proteomes" id="UP000015523">
    <property type="component" value="Unassembled WGS sequence"/>
</dbReference>
<dbReference type="STRING" id="1346791.M529_21430"/>
<name>T0IWK8_9SPHN</name>
<evidence type="ECO:0000313" key="2">
    <source>
        <dbReference type="Proteomes" id="UP000015523"/>
    </source>
</evidence>
<accession>T0IWK8</accession>
<reference evidence="1 2" key="1">
    <citation type="journal article" date="2013" name="Genome Announc.">
        <title>Draft Genome Sequence of Sphingobium ummariense Strain RL-3, a Hexachlorocyclohexane-Degrading Bacterium.</title>
        <authorList>
            <person name="Kohli P."/>
            <person name="Dua A."/>
            <person name="Sangwan N."/>
            <person name="Oldach P."/>
            <person name="Khurana J.P."/>
            <person name="Lal R."/>
        </authorList>
    </citation>
    <scope>NUCLEOTIDE SEQUENCE [LARGE SCALE GENOMIC DNA]</scope>
    <source>
        <strain evidence="1 2">RL-3</strain>
    </source>
</reference>
<gene>
    <name evidence="1" type="ORF">M529_21430</name>
</gene>
<proteinExistence type="predicted"/>
<keyword evidence="2" id="KW-1185">Reference proteome</keyword>
<dbReference type="AlphaFoldDB" id="T0IWK8"/>
<sequence>MNGRGAIALAFDVRVTFRRLRPHERRTVVPGRRVVVAIAHTPHGPEEQPWLVPARDAKRAFNPRRRDLSRALEAGNTPPGWLRL</sequence>